<sequence length="103" mass="11462">MSDSEPWSPCPPGELSNLQQSLQHDAKRRNRRRFLVAGGAALVATGCFMIIPEPPPEKMTCGEALDLMPSYRAGKIPFASQRKQIEAHLAHCPRCRIAYERTA</sequence>
<protein>
    <submittedName>
        <fullName evidence="4">Zf-HC2 domain-containing protein</fullName>
    </submittedName>
</protein>
<evidence type="ECO:0000313" key="4">
    <source>
        <dbReference type="EMBL" id="RCS50534.1"/>
    </source>
</evidence>
<evidence type="ECO:0000256" key="2">
    <source>
        <dbReference type="SAM" id="Phobius"/>
    </source>
</evidence>
<keyword evidence="2" id="KW-0472">Membrane</keyword>
<dbReference type="InterPro" id="IPR027383">
    <property type="entry name" value="Znf_put"/>
</dbReference>
<comment type="caution">
    <text evidence="4">The sequence shown here is derived from an EMBL/GenBank/DDBJ whole genome shotgun (WGS) entry which is preliminary data.</text>
</comment>
<keyword evidence="2" id="KW-1133">Transmembrane helix</keyword>
<reference evidence="4 5" key="1">
    <citation type="submission" date="2018-07" db="EMBL/GenBank/DDBJ databases">
        <title>Comparative genomes isolates from brazilian mangrove.</title>
        <authorList>
            <person name="De Araujo J.E."/>
            <person name="Taketani R.G."/>
            <person name="Silva M.C.P."/>
            <person name="Lourenco M.V."/>
            <person name="Oliveira V.M."/>
            <person name="Andreote F.D."/>
        </authorList>
    </citation>
    <scope>NUCLEOTIDE SEQUENCE [LARGE SCALE GENOMIC DNA]</scope>
    <source>
        <strain evidence="4 5">HEX PRIS-MGV</strain>
    </source>
</reference>
<dbReference type="Pfam" id="PF13490">
    <property type="entry name" value="zf-HC2"/>
    <property type="match status" value="1"/>
</dbReference>
<feature type="transmembrane region" description="Helical" evidence="2">
    <location>
        <begin position="34"/>
        <end position="51"/>
    </location>
</feature>
<evidence type="ECO:0000313" key="5">
    <source>
        <dbReference type="Proteomes" id="UP000253562"/>
    </source>
</evidence>
<dbReference type="EMBL" id="QPEX01000019">
    <property type="protein sequence ID" value="RCS50534.1"/>
    <property type="molecule type" value="Genomic_DNA"/>
</dbReference>
<gene>
    <name evidence="4" type="ORF">DTL42_10505</name>
</gene>
<evidence type="ECO:0000259" key="3">
    <source>
        <dbReference type="Pfam" id="PF13490"/>
    </source>
</evidence>
<proteinExistence type="predicted"/>
<name>A0A368KRU2_9BACT</name>
<organism evidence="4 5">
    <name type="scientific">Bremerella cremea</name>
    <dbReference type="NCBI Taxonomy" id="1031537"/>
    <lineage>
        <taxon>Bacteria</taxon>
        <taxon>Pseudomonadati</taxon>
        <taxon>Planctomycetota</taxon>
        <taxon>Planctomycetia</taxon>
        <taxon>Pirellulales</taxon>
        <taxon>Pirellulaceae</taxon>
        <taxon>Bremerella</taxon>
    </lineage>
</organism>
<keyword evidence="2" id="KW-0812">Transmembrane</keyword>
<accession>A0A368KRU2</accession>
<feature type="domain" description="Putative zinc-finger" evidence="3">
    <location>
        <begin position="61"/>
        <end position="96"/>
    </location>
</feature>
<evidence type="ECO:0000256" key="1">
    <source>
        <dbReference type="SAM" id="MobiDB-lite"/>
    </source>
</evidence>
<dbReference type="Proteomes" id="UP000253562">
    <property type="component" value="Unassembled WGS sequence"/>
</dbReference>
<dbReference type="AlphaFoldDB" id="A0A368KRU2"/>
<feature type="region of interest" description="Disordered" evidence="1">
    <location>
        <begin position="1"/>
        <end position="26"/>
    </location>
</feature>